<organism evidence="5 6">
    <name type="scientific">Blepharisma stoltei</name>
    <dbReference type="NCBI Taxonomy" id="1481888"/>
    <lineage>
        <taxon>Eukaryota</taxon>
        <taxon>Sar</taxon>
        <taxon>Alveolata</taxon>
        <taxon>Ciliophora</taxon>
        <taxon>Postciliodesmatophora</taxon>
        <taxon>Heterotrichea</taxon>
        <taxon>Heterotrichida</taxon>
        <taxon>Blepharismidae</taxon>
        <taxon>Blepharisma</taxon>
    </lineage>
</organism>
<dbReference type="EMBL" id="CAJZBQ010000025">
    <property type="protein sequence ID" value="CAG9320378.1"/>
    <property type="molecule type" value="Genomic_DNA"/>
</dbReference>
<dbReference type="InterPro" id="IPR018990">
    <property type="entry name" value="Prot_inh_I42_chagasin"/>
</dbReference>
<evidence type="ECO:0000313" key="5">
    <source>
        <dbReference type="EMBL" id="CAG9320378.1"/>
    </source>
</evidence>
<dbReference type="AlphaFoldDB" id="A0AAU9IZT7"/>
<protein>
    <recommendedName>
        <fullName evidence="4">Proteinase inhibitor I42 chagasin domain-containing protein</fullName>
    </recommendedName>
</protein>
<feature type="signal peptide" evidence="3">
    <location>
        <begin position="1"/>
        <end position="20"/>
    </location>
</feature>
<dbReference type="Pfam" id="PF09394">
    <property type="entry name" value="Inhibitor_I42"/>
    <property type="match status" value="1"/>
</dbReference>
<dbReference type="PANTHER" id="PTHR36530">
    <property type="entry name" value="INHIBITOR OF CYSTEINE PEPTIDASE"/>
    <property type="match status" value="1"/>
</dbReference>
<keyword evidence="6" id="KW-1185">Reference proteome</keyword>
<sequence>MRSLIFMCLLILAISDFTSIDNVQEFTVIIGKTTNVTLVSNPTTGYSWFLNPSNSEKLKVPDLRGEYRRTTGLIGGAGIQVFKISCSELCADGESLELTFEYKRPWEAEPIRSKLVTAKILANPDL</sequence>
<dbReference type="Gene3D" id="2.60.40.2020">
    <property type="match status" value="1"/>
</dbReference>
<keyword evidence="2" id="KW-0789">Thiol protease inhibitor</keyword>
<evidence type="ECO:0000256" key="3">
    <source>
        <dbReference type="SAM" id="SignalP"/>
    </source>
</evidence>
<keyword evidence="1" id="KW-0646">Protease inhibitor</keyword>
<comment type="caution">
    <text evidence="5">The sequence shown here is derived from an EMBL/GenBank/DDBJ whole genome shotgun (WGS) entry which is preliminary data.</text>
</comment>
<dbReference type="InterPro" id="IPR036331">
    <property type="entry name" value="Chagasin-like_sf"/>
</dbReference>
<accession>A0AAU9IZT7</accession>
<feature type="chain" id="PRO_5043549571" description="Proteinase inhibitor I42 chagasin domain-containing protein" evidence="3">
    <location>
        <begin position="21"/>
        <end position="126"/>
    </location>
</feature>
<feature type="domain" description="Proteinase inhibitor I42 chagasin" evidence="4">
    <location>
        <begin position="29"/>
        <end position="114"/>
    </location>
</feature>
<proteinExistence type="predicted"/>
<keyword evidence="3" id="KW-0732">Signal</keyword>
<gene>
    <name evidence="5" type="ORF">BSTOLATCC_MIC26294</name>
</gene>
<reference evidence="5" key="1">
    <citation type="submission" date="2021-09" db="EMBL/GenBank/DDBJ databases">
        <authorList>
            <consortium name="AG Swart"/>
            <person name="Singh M."/>
            <person name="Singh A."/>
            <person name="Seah K."/>
            <person name="Emmerich C."/>
        </authorList>
    </citation>
    <scope>NUCLEOTIDE SEQUENCE</scope>
    <source>
        <strain evidence="5">ATCC30299</strain>
    </source>
</reference>
<dbReference type="InterPro" id="IPR052781">
    <property type="entry name" value="Cys_protease_inhibitor_I42"/>
</dbReference>
<evidence type="ECO:0000256" key="1">
    <source>
        <dbReference type="ARBA" id="ARBA00022690"/>
    </source>
</evidence>
<evidence type="ECO:0000256" key="2">
    <source>
        <dbReference type="ARBA" id="ARBA00022704"/>
    </source>
</evidence>
<evidence type="ECO:0000313" key="6">
    <source>
        <dbReference type="Proteomes" id="UP001162131"/>
    </source>
</evidence>
<dbReference type="PANTHER" id="PTHR36530:SF1">
    <property type="entry name" value="AMOEBIASIN-1"/>
    <property type="match status" value="1"/>
</dbReference>
<evidence type="ECO:0000259" key="4">
    <source>
        <dbReference type="Pfam" id="PF09394"/>
    </source>
</evidence>
<dbReference type="Proteomes" id="UP001162131">
    <property type="component" value="Unassembled WGS sequence"/>
</dbReference>
<dbReference type="GO" id="GO:0004869">
    <property type="term" value="F:cysteine-type endopeptidase inhibitor activity"/>
    <property type="evidence" value="ECO:0007669"/>
    <property type="project" value="UniProtKB-KW"/>
</dbReference>
<name>A0AAU9IZT7_9CILI</name>
<dbReference type="SUPFAM" id="SSF141066">
    <property type="entry name" value="ICP-like"/>
    <property type="match status" value="1"/>
</dbReference>